<dbReference type="PANTHER" id="PTHR10192:SF5">
    <property type="entry name" value="GEPHYRIN"/>
    <property type="match status" value="1"/>
</dbReference>
<evidence type="ECO:0000313" key="14">
    <source>
        <dbReference type="Proteomes" id="UP001138802"/>
    </source>
</evidence>
<dbReference type="SUPFAM" id="SSF63882">
    <property type="entry name" value="MoeA N-terminal region -like"/>
    <property type="match status" value="1"/>
</dbReference>
<keyword evidence="14" id="KW-1185">Reference proteome</keyword>
<protein>
    <recommendedName>
        <fullName evidence="11">Molybdopterin molybdenumtransferase</fullName>
        <ecNumber evidence="11">2.10.1.1</ecNumber>
    </recommendedName>
</protein>
<evidence type="ECO:0000256" key="4">
    <source>
        <dbReference type="ARBA" id="ARBA00010763"/>
    </source>
</evidence>
<dbReference type="Gene3D" id="3.90.105.10">
    <property type="entry name" value="Molybdopterin biosynthesis moea protein, domain 2"/>
    <property type="match status" value="1"/>
</dbReference>
<dbReference type="InterPro" id="IPR008284">
    <property type="entry name" value="MoCF_biosynth_CS"/>
</dbReference>
<dbReference type="AlphaFoldDB" id="A0A9X0WJK4"/>
<comment type="caution">
    <text evidence="13">The sequence shown here is derived from an EMBL/GenBank/DDBJ whole genome shotgun (WGS) entry which is preliminary data.</text>
</comment>
<keyword evidence="6 11" id="KW-0808">Transferase</keyword>
<comment type="pathway">
    <text evidence="3 11">Cofactor biosynthesis; molybdopterin biosynthesis.</text>
</comment>
<evidence type="ECO:0000256" key="8">
    <source>
        <dbReference type="ARBA" id="ARBA00022842"/>
    </source>
</evidence>
<evidence type="ECO:0000256" key="6">
    <source>
        <dbReference type="ARBA" id="ARBA00022679"/>
    </source>
</evidence>
<gene>
    <name evidence="13" type="ORF">CKO25_13635</name>
</gene>
<dbReference type="InterPro" id="IPR036425">
    <property type="entry name" value="MoaB/Mog-like_dom_sf"/>
</dbReference>
<comment type="cofactor">
    <cofactor evidence="1 11">
        <name>Mg(2+)</name>
        <dbReference type="ChEBI" id="CHEBI:18420"/>
    </cofactor>
</comment>
<comment type="similarity">
    <text evidence="4 11">Belongs to the MoeA family.</text>
</comment>
<dbReference type="GO" id="GO:0006777">
    <property type="term" value="P:Mo-molybdopterin cofactor biosynthetic process"/>
    <property type="evidence" value="ECO:0007669"/>
    <property type="project" value="UniProtKB-UniRule"/>
</dbReference>
<dbReference type="CDD" id="cd00887">
    <property type="entry name" value="MoeA"/>
    <property type="match status" value="1"/>
</dbReference>
<dbReference type="Gene3D" id="2.170.190.11">
    <property type="entry name" value="Molybdopterin biosynthesis moea protein, domain 3"/>
    <property type="match status" value="1"/>
</dbReference>
<evidence type="ECO:0000259" key="12">
    <source>
        <dbReference type="SMART" id="SM00852"/>
    </source>
</evidence>
<name>A0A9X0WJK4_9GAMM</name>
<evidence type="ECO:0000256" key="10">
    <source>
        <dbReference type="ARBA" id="ARBA00047317"/>
    </source>
</evidence>
<dbReference type="EMBL" id="NRSD01000014">
    <property type="protein sequence ID" value="MBK1645670.1"/>
    <property type="molecule type" value="Genomic_DNA"/>
</dbReference>
<dbReference type="Gene3D" id="2.40.340.10">
    <property type="entry name" value="MoeA, C-terminal, domain IV"/>
    <property type="match status" value="1"/>
</dbReference>
<dbReference type="GO" id="GO:0046872">
    <property type="term" value="F:metal ion binding"/>
    <property type="evidence" value="ECO:0007669"/>
    <property type="project" value="UniProtKB-UniRule"/>
</dbReference>
<evidence type="ECO:0000256" key="1">
    <source>
        <dbReference type="ARBA" id="ARBA00001946"/>
    </source>
</evidence>
<dbReference type="SUPFAM" id="SSF63867">
    <property type="entry name" value="MoeA C-terminal domain-like"/>
    <property type="match status" value="1"/>
</dbReference>
<dbReference type="InterPro" id="IPR001453">
    <property type="entry name" value="MoaB/Mog_dom"/>
</dbReference>
<proteinExistence type="inferred from homology"/>
<dbReference type="FunFam" id="3.40.980.10:FF:000004">
    <property type="entry name" value="Molybdopterin molybdenumtransferase"/>
    <property type="match status" value="1"/>
</dbReference>
<evidence type="ECO:0000256" key="5">
    <source>
        <dbReference type="ARBA" id="ARBA00022505"/>
    </source>
</evidence>
<accession>A0A9X0WJK4</accession>
<comment type="catalytic activity">
    <reaction evidence="10">
        <text>adenylyl-molybdopterin + molybdate = Mo-molybdopterin + AMP + H(+)</text>
        <dbReference type="Rhea" id="RHEA:35047"/>
        <dbReference type="ChEBI" id="CHEBI:15378"/>
        <dbReference type="ChEBI" id="CHEBI:36264"/>
        <dbReference type="ChEBI" id="CHEBI:62727"/>
        <dbReference type="ChEBI" id="CHEBI:71302"/>
        <dbReference type="ChEBI" id="CHEBI:456215"/>
        <dbReference type="EC" id="2.10.1.1"/>
    </reaction>
</comment>
<dbReference type="InterPro" id="IPR005111">
    <property type="entry name" value="MoeA_C_domain_IV"/>
</dbReference>
<dbReference type="Pfam" id="PF03454">
    <property type="entry name" value="MoeA_C"/>
    <property type="match status" value="1"/>
</dbReference>
<sequence length="424" mass="44685">MRPSAAPSADCETREAGAVTSAILGVAEARERVLAGVVPVTEVESIGIAAALDRILAETLQGALDVPAWDNSAMDGYAIRHADLLPAGGRLRVTQRIPAGTSGHPLEPGTAARIFTGAPIPEGADTVVIQEVCQRSQDWVELPLDCTAGANIRRIGEDIRCGSEVIASGTRLTPAHLGLAASVGVEQLSVYRRLRVAILASGDELVMPGQPLGPGQIYNSNRFLLTALLERLGCAVVDLGIVADTQAATEQALLQGAHASDLVIASGGASVGEADYIKAALERMGRMTLWRIAMRPGKPLIFGHIGETPFIGTPGNPVSLFATFCLFAIPAIRRCQGMRGDVSPVAYPLRAGFDWLRPGPRAEFHRARLQQGSDGLPELTVFPSRSSAVLSSVAWAEGLVEIPAERVINKGDLVDFMPFSGLLS</sequence>
<dbReference type="GO" id="GO:0005829">
    <property type="term" value="C:cytosol"/>
    <property type="evidence" value="ECO:0007669"/>
    <property type="project" value="TreeGrafter"/>
</dbReference>
<dbReference type="PANTHER" id="PTHR10192">
    <property type="entry name" value="MOLYBDOPTERIN BIOSYNTHESIS PROTEIN"/>
    <property type="match status" value="1"/>
</dbReference>
<organism evidence="13 14">
    <name type="scientific">Thiocapsa imhoffii</name>
    <dbReference type="NCBI Taxonomy" id="382777"/>
    <lineage>
        <taxon>Bacteria</taxon>
        <taxon>Pseudomonadati</taxon>
        <taxon>Pseudomonadota</taxon>
        <taxon>Gammaproteobacteria</taxon>
        <taxon>Chromatiales</taxon>
        <taxon>Chromatiaceae</taxon>
        <taxon>Thiocapsa</taxon>
    </lineage>
</organism>
<dbReference type="GO" id="GO:0061599">
    <property type="term" value="F:molybdopterin molybdotransferase activity"/>
    <property type="evidence" value="ECO:0007669"/>
    <property type="project" value="UniProtKB-UniRule"/>
</dbReference>
<comment type="function">
    <text evidence="2 11">Catalyzes the insertion of molybdate into adenylated molybdopterin with the concomitant release of AMP.</text>
</comment>
<evidence type="ECO:0000256" key="3">
    <source>
        <dbReference type="ARBA" id="ARBA00005046"/>
    </source>
</evidence>
<feature type="domain" description="MoaB/Mog" evidence="12">
    <location>
        <begin position="197"/>
        <end position="334"/>
    </location>
</feature>
<evidence type="ECO:0000256" key="11">
    <source>
        <dbReference type="RuleBase" id="RU365090"/>
    </source>
</evidence>
<dbReference type="PROSITE" id="PS01079">
    <property type="entry name" value="MOCF_BIOSYNTHESIS_2"/>
    <property type="match status" value="1"/>
</dbReference>
<reference evidence="13 14" key="1">
    <citation type="journal article" date="2020" name="Microorganisms">
        <title>Osmotic Adaptation and Compatible Solute Biosynthesis of Phototrophic Bacteria as Revealed from Genome Analyses.</title>
        <authorList>
            <person name="Imhoff J.F."/>
            <person name="Rahn T."/>
            <person name="Kunzel S."/>
            <person name="Keller A."/>
            <person name="Neulinger S.C."/>
        </authorList>
    </citation>
    <scope>NUCLEOTIDE SEQUENCE [LARGE SCALE GENOMIC DNA]</scope>
    <source>
        <strain evidence="13 14">DSM 21303</strain>
    </source>
</reference>
<dbReference type="Gene3D" id="3.40.980.10">
    <property type="entry name" value="MoaB/Mog-like domain"/>
    <property type="match status" value="1"/>
</dbReference>
<dbReference type="SUPFAM" id="SSF53218">
    <property type="entry name" value="Molybdenum cofactor biosynthesis proteins"/>
    <property type="match status" value="1"/>
</dbReference>
<evidence type="ECO:0000313" key="13">
    <source>
        <dbReference type="EMBL" id="MBK1645670.1"/>
    </source>
</evidence>
<dbReference type="EC" id="2.10.1.1" evidence="11"/>
<dbReference type="RefSeq" id="WP_200388476.1">
    <property type="nucleotide sequence ID" value="NZ_NRSD01000014.1"/>
</dbReference>
<dbReference type="Proteomes" id="UP001138802">
    <property type="component" value="Unassembled WGS sequence"/>
</dbReference>
<evidence type="ECO:0000256" key="2">
    <source>
        <dbReference type="ARBA" id="ARBA00002901"/>
    </source>
</evidence>
<dbReference type="Pfam" id="PF00994">
    <property type="entry name" value="MoCF_biosynth"/>
    <property type="match status" value="1"/>
</dbReference>
<keyword evidence="7 11" id="KW-0479">Metal-binding</keyword>
<dbReference type="Pfam" id="PF03453">
    <property type="entry name" value="MoeA_N"/>
    <property type="match status" value="1"/>
</dbReference>
<dbReference type="InterPro" id="IPR036135">
    <property type="entry name" value="MoeA_linker/N_sf"/>
</dbReference>
<dbReference type="NCBIfam" id="TIGR00177">
    <property type="entry name" value="molyb_syn"/>
    <property type="match status" value="1"/>
</dbReference>
<dbReference type="NCBIfam" id="NF045515">
    <property type="entry name" value="Glp_gephyrin"/>
    <property type="match status" value="1"/>
</dbReference>
<dbReference type="InterPro" id="IPR036688">
    <property type="entry name" value="MoeA_C_domain_IV_sf"/>
</dbReference>
<dbReference type="InterPro" id="IPR005110">
    <property type="entry name" value="MoeA_linker/N"/>
</dbReference>
<keyword evidence="5 11" id="KW-0500">Molybdenum</keyword>
<dbReference type="InterPro" id="IPR038987">
    <property type="entry name" value="MoeA-like"/>
</dbReference>
<dbReference type="SMART" id="SM00852">
    <property type="entry name" value="MoCF_biosynth"/>
    <property type="match status" value="1"/>
</dbReference>
<evidence type="ECO:0000256" key="7">
    <source>
        <dbReference type="ARBA" id="ARBA00022723"/>
    </source>
</evidence>
<keyword evidence="9 11" id="KW-0501">Molybdenum cofactor biosynthesis</keyword>
<keyword evidence="8 11" id="KW-0460">Magnesium</keyword>
<evidence type="ECO:0000256" key="9">
    <source>
        <dbReference type="ARBA" id="ARBA00023150"/>
    </source>
</evidence>